<dbReference type="AlphaFoldDB" id="A0AAV4MNT8"/>
<dbReference type="Gene3D" id="3.30.70.330">
    <property type="match status" value="1"/>
</dbReference>
<comment type="caution">
    <text evidence="4">The sequence shown here is derived from an EMBL/GenBank/DDBJ whole genome shotgun (WGS) entry which is preliminary data.</text>
</comment>
<sequence length="125" mass="13857">MKTTKVSSVESVMNEDNKSSVKATATSRTEEIGEQTNSNKFKNSSNNSDNSTSDSVSVENLSSSTSEVQLRKLGSSVGVVQSIQLLKEQRKAIIKFKESLQALNFQKKYQRYMLDLAMIQVSLLV</sequence>
<keyword evidence="1" id="KW-0694">RNA-binding</keyword>
<dbReference type="GO" id="GO:0003723">
    <property type="term" value="F:RNA binding"/>
    <property type="evidence" value="ECO:0007669"/>
    <property type="project" value="UniProtKB-KW"/>
</dbReference>
<evidence type="ECO:0000313" key="4">
    <source>
        <dbReference type="EMBL" id="GIX73594.1"/>
    </source>
</evidence>
<name>A0AAV4MNT8_CAEEX</name>
<evidence type="ECO:0000256" key="2">
    <source>
        <dbReference type="SAM" id="MobiDB-lite"/>
    </source>
</evidence>
<dbReference type="Pfam" id="PF00076">
    <property type="entry name" value="RRM_1"/>
    <property type="match status" value="1"/>
</dbReference>
<dbReference type="InterPro" id="IPR039878">
    <property type="entry name" value="RBM33"/>
</dbReference>
<feature type="domain" description="RRM" evidence="3">
    <location>
        <begin position="55"/>
        <end position="122"/>
    </location>
</feature>
<dbReference type="EMBL" id="BPLR01019968">
    <property type="protein sequence ID" value="GIX73594.1"/>
    <property type="molecule type" value="Genomic_DNA"/>
</dbReference>
<evidence type="ECO:0000256" key="1">
    <source>
        <dbReference type="ARBA" id="ARBA00022884"/>
    </source>
</evidence>
<proteinExistence type="predicted"/>
<dbReference type="PANTHER" id="PTHR22014">
    <property type="entry name" value="RNA-BINDING PROTEIN 33"/>
    <property type="match status" value="1"/>
</dbReference>
<dbReference type="Proteomes" id="UP001054945">
    <property type="component" value="Unassembled WGS sequence"/>
</dbReference>
<keyword evidence="5" id="KW-1185">Reference proteome</keyword>
<protein>
    <submittedName>
        <fullName evidence="4">RRM domain-containing protein</fullName>
    </submittedName>
</protein>
<gene>
    <name evidence="4" type="primary">AVEN_174397_1</name>
    <name evidence="4" type="ORF">CEXT_138901</name>
</gene>
<feature type="compositionally biased region" description="Low complexity" evidence="2">
    <location>
        <begin position="36"/>
        <end position="68"/>
    </location>
</feature>
<dbReference type="InterPro" id="IPR012677">
    <property type="entry name" value="Nucleotide-bd_a/b_plait_sf"/>
</dbReference>
<dbReference type="PANTHER" id="PTHR22014:SF2">
    <property type="entry name" value="RNA-BINDING PROTEIN 33"/>
    <property type="match status" value="1"/>
</dbReference>
<accession>A0AAV4MNT8</accession>
<reference evidence="4 5" key="1">
    <citation type="submission" date="2021-06" db="EMBL/GenBank/DDBJ databases">
        <title>Caerostris extrusa draft genome.</title>
        <authorList>
            <person name="Kono N."/>
            <person name="Arakawa K."/>
        </authorList>
    </citation>
    <scope>NUCLEOTIDE SEQUENCE [LARGE SCALE GENOMIC DNA]</scope>
</reference>
<organism evidence="4 5">
    <name type="scientific">Caerostris extrusa</name>
    <name type="common">Bark spider</name>
    <name type="synonym">Caerostris bankana</name>
    <dbReference type="NCBI Taxonomy" id="172846"/>
    <lineage>
        <taxon>Eukaryota</taxon>
        <taxon>Metazoa</taxon>
        <taxon>Ecdysozoa</taxon>
        <taxon>Arthropoda</taxon>
        <taxon>Chelicerata</taxon>
        <taxon>Arachnida</taxon>
        <taxon>Araneae</taxon>
        <taxon>Araneomorphae</taxon>
        <taxon>Entelegynae</taxon>
        <taxon>Araneoidea</taxon>
        <taxon>Araneidae</taxon>
        <taxon>Caerostris</taxon>
    </lineage>
</organism>
<evidence type="ECO:0000259" key="3">
    <source>
        <dbReference type="SMART" id="SM00360"/>
    </source>
</evidence>
<dbReference type="InterPro" id="IPR035979">
    <property type="entry name" value="RBD_domain_sf"/>
</dbReference>
<feature type="region of interest" description="Disordered" evidence="2">
    <location>
        <begin position="1"/>
        <end position="68"/>
    </location>
</feature>
<dbReference type="InterPro" id="IPR000504">
    <property type="entry name" value="RRM_dom"/>
</dbReference>
<dbReference type="SUPFAM" id="SSF54928">
    <property type="entry name" value="RNA-binding domain, RBD"/>
    <property type="match status" value="1"/>
</dbReference>
<evidence type="ECO:0000313" key="5">
    <source>
        <dbReference type="Proteomes" id="UP001054945"/>
    </source>
</evidence>
<feature type="compositionally biased region" description="Polar residues" evidence="2">
    <location>
        <begin position="1"/>
        <end position="11"/>
    </location>
</feature>
<dbReference type="CDD" id="cd00590">
    <property type="entry name" value="RRM_SF"/>
    <property type="match status" value="1"/>
</dbReference>
<dbReference type="SMART" id="SM00360">
    <property type="entry name" value="RRM"/>
    <property type="match status" value="1"/>
</dbReference>